<evidence type="ECO:0000313" key="2">
    <source>
        <dbReference type="Proteomes" id="UP000016662"/>
    </source>
</evidence>
<dbReference type="Proteomes" id="UP000016662">
    <property type="component" value="Unassembled WGS sequence"/>
</dbReference>
<evidence type="ECO:0000313" key="1">
    <source>
        <dbReference type="EMBL" id="ERJ87132.1"/>
    </source>
</evidence>
<dbReference type="AlphaFoldDB" id="U2K4F2"/>
<reference evidence="1 2" key="1">
    <citation type="submission" date="2013-07" db="EMBL/GenBank/DDBJ databases">
        <authorList>
            <person name="Weinstock G."/>
            <person name="Sodergren E."/>
            <person name="Wylie T."/>
            <person name="Fulton L."/>
            <person name="Fulton R."/>
            <person name="Fronick C."/>
            <person name="O'Laughlin M."/>
            <person name="Godfrey J."/>
            <person name="Miner T."/>
            <person name="Herter B."/>
            <person name="Appelbaum E."/>
            <person name="Cordes M."/>
            <person name="Lek S."/>
            <person name="Wollam A."/>
            <person name="Pepin K.H."/>
            <person name="Palsikar V.B."/>
            <person name="Mitreva M."/>
            <person name="Wilson R.K."/>
        </authorList>
    </citation>
    <scope>NUCLEOTIDE SEQUENCE [LARGE SCALE GENOMIC DNA]</scope>
    <source>
        <strain evidence="1 2">ATCC 27760</strain>
    </source>
</reference>
<dbReference type="HOGENOM" id="CLU_087570_0_0_9"/>
<accession>U2K4F2</accession>
<keyword evidence="2" id="KW-1185">Reference proteome</keyword>
<evidence type="ECO:0008006" key="3">
    <source>
        <dbReference type="Google" id="ProtNLM"/>
    </source>
</evidence>
<dbReference type="STRING" id="411473.RUMCAL_03404"/>
<dbReference type="OrthoDB" id="362700at2"/>
<dbReference type="RefSeq" id="WP_021681714.1">
    <property type="nucleotide sequence ID" value="NZ_KI260362.1"/>
</dbReference>
<protein>
    <recommendedName>
        <fullName evidence="3">DUF4259 domain-containing protein</fullName>
    </recommendedName>
</protein>
<organism evidence="1 2">
    <name type="scientific">Ruminococcus callidus ATCC 27760</name>
    <dbReference type="NCBI Taxonomy" id="411473"/>
    <lineage>
        <taxon>Bacteria</taxon>
        <taxon>Bacillati</taxon>
        <taxon>Bacillota</taxon>
        <taxon>Clostridia</taxon>
        <taxon>Eubacteriales</taxon>
        <taxon>Oscillospiraceae</taxon>
        <taxon>Ruminococcus</taxon>
    </lineage>
</organism>
<comment type="caution">
    <text evidence="1">The sequence shown here is derived from an EMBL/GenBank/DDBJ whole genome shotgun (WGS) entry which is preliminary data.</text>
</comment>
<proteinExistence type="predicted"/>
<name>U2K4F2_9FIRM</name>
<dbReference type="PATRIC" id="fig|411473.3.peg.2858"/>
<dbReference type="eggNOG" id="ENOG5030ZR8">
    <property type="taxonomic scope" value="Bacteria"/>
</dbReference>
<dbReference type="EMBL" id="AWVF01000452">
    <property type="protein sequence ID" value="ERJ87132.1"/>
    <property type="molecule type" value="Genomic_DNA"/>
</dbReference>
<gene>
    <name evidence="1" type="ORF">RUMCAL_03404</name>
</gene>
<sequence length="278" mass="31903">MGAWGAGLYSDDFALDVKSEFLDAINSGKPYREAFEELKKTYVDNAYNDDPDIPVFWFVCADILWKKGRLDEDIKQTALEYLESETDIARWAEESPSLGRKRKVVLEKLKLKLQSPQPEAKPIRVKKLYECPWNIGDVYAFALTGELAEKTGLAGTYAIFQVAEKMFINTIGTYPIVRVMLTESREKPGLNDFCKDRLLLSRYDKVHVYARIINALNTKNAKNVVFVGNTAIIAKEDDYGIHLENIFDSVNMLGMDNWIDLPDQIIKDHMRMFRAIRQ</sequence>